<dbReference type="EC" id="5.6.2.4" evidence="8"/>
<dbReference type="GO" id="GO:0016887">
    <property type="term" value="F:ATP hydrolysis activity"/>
    <property type="evidence" value="ECO:0007669"/>
    <property type="project" value="RHEA"/>
</dbReference>
<evidence type="ECO:0000256" key="5">
    <source>
        <dbReference type="ARBA" id="ARBA00022840"/>
    </source>
</evidence>
<dbReference type="Gene3D" id="3.40.50.300">
    <property type="entry name" value="P-loop containing nucleotide triphosphate hydrolases"/>
    <property type="match status" value="2"/>
</dbReference>
<dbReference type="PROSITE" id="PS51198">
    <property type="entry name" value="UVRD_HELICASE_ATP_BIND"/>
    <property type="match status" value="1"/>
</dbReference>
<dbReference type="KEGG" id="nde:NIDE1291"/>
<keyword evidence="3 10" id="KW-0378">Hydrolase</keyword>
<dbReference type="InterPro" id="IPR014016">
    <property type="entry name" value="UvrD-like_ATP-bd"/>
</dbReference>
<evidence type="ECO:0000256" key="1">
    <source>
        <dbReference type="ARBA" id="ARBA00009922"/>
    </source>
</evidence>
<feature type="binding site" evidence="10">
    <location>
        <begin position="91"/>
        <end position="98"/>
    </location>
    <ligand>
        <name>ATP</name>
        <dbReference type="ChEBI" id="CHEBI:30616"/>
    </ligand>
</feature>
<dbReference type="InterPro" id="IPR027417">
    <property type="entry name" value="P-loop_NTPase"/>
</dbReference>
<dbReference type="GO" id="GO:0000725">
    <property type="term" value="P:recombinational repair"/>
    <property type="evidence" value="ECO:0007669"/>
    <property type="project" value="TreeGrafter"/>
</dbReference>
<dbReference type="OrthoDB" id="9810135at2"/>
<dbReference type="InterPro" id="IPR014017">
    <property type="entry name" value="DNA_helicase_UvrD-like_C"/>
</dbReference>
<comment type="catalytic activity">
    <reaction evidence="7">
        <text>Couples ATP hydrolysis with the unwinding of duplex DNA by translocating in the 3'-5' direction.</text>
        <dbReference type="EC" id="5.6.2.4"/>
    </reaction>
</comment>
<accession>D8PCT5</accession>
<dbReference type="Gene3D" id="1.10.486.10">
    <property type="entry name" value="PCRA, domain 4"/>
    <property type="match status" value="1"/>
</dbReference>
<keyword evidence="6" id="KW-0413">Isomerase</keyword>
<organism evidence="13 14">
    <name type="scientific">Nitrospira defluvii</name>
    <dbReference type="NCBI Taxonomy" id="330214"/>
    <lineage>
        <taxon>Bacteria</taxon>
        <taxon>Pseudomonadati</taxon>
        <taxon>Nitrospirota</taxon>
        <taxon>Nitrospiria</taxon>
        <taxon>Nitrospirales</taxon>
        <taxon>Nitrospiraceae</taxon>
        <taxon>Nitrospira</taxon>
    </lineage>
</organism>
<evidence type="ECO:0000313" key="14">
    <source>
        <dbReference type="Proteomes" id="UP000001660"/>
    </source>
</evidence>
<dbReference type="SUPFAM" id="SSF52540">
    <property type="entry name" value="P-loop containing nucleoside triphosphate hydrolases"/>
    <property type="match status" value="1"/>
</dbReference>
<keyword evidence="4 10" id="KW-0347">Helicase</keyword>
<dbReference type="CDD" id="cd17932">
    <property type="entry name" value="DEXQc_UvrD"/>
    <property type="match status" value="1"/>
</dbReference>
<dbReference type="STRING" id="330214.NIDE1291"/>
<evidence type="ECO:0000256" key="3">
    <source>
        <dbReference type="ARBA" id="ARBA00022801"/>
    </source>
</evidence>
<keyword evidence="2 10" id="KW-0547">Nucleotide-binding</keyword>
<dbReference type="GO" id="GO:0005829">
    <property type="term" value="C:cytosol"/>
    <property type="evidence" value="ECO:0007669"/>
    <property type="project" value="TreeGrafter"/>
</dbReference>
<dbReference type="Gene3D" id="1.10.10.160">
    <property type="match status" value="1"/>
</dbReference>
<evidence type="ECO:0000256" key="7">
    <source>
        <dbReference type="ARBA" id="ARBA00034617"/>
    </source>
</evidence>
<dbReference type="PROSITE" id="PS51217">
    <property type="entry name" value="UVRD_HELICASE_CTER"/>
    <property type="match status" value="1"/>
</dbReference>
<gene>
    <name evidence="13" type="ORF">NIDE1291</name>
</gene>
<evidence type="ECO:0000256" key="10">
    <source>
        <dbReference type="PROSITE-ProRule" id="PRU00560"/>
    </source>
</evidence>
<dbReference type="PANTHER" id="PTHR11070">
    <property type="entry name" value="UVRD / RECB / PCRA DNA HELICASE FAMILY MEMBER"/>
    <property type="match status" value="1"/>
</dbReference>
<dbReference type="GO" id="GO:0003677">
    <property type="term" value="F:DNA binding"/>
    <property type="evidence" value="ECO:0007669"/>
    <property type="project" value="InterPro"/>
</dbReference>
<name>D8PCT5_9BACT</name>
<dbReference type="EMBL" id="FP929003">
    <property type="protein sequence ID" value="CBK41044.1"/>
    <property type="molecule type" value="Genomic_DNA"/>
</dbReference>
<dbReference type="PANTHER" id="PTHR11070:SF3">
    <property type="entry name" value="DNA 3'-5' HELICASE"/>
    <property type="match status" value="1"/>
</dbReference>
<reference evidence="13 14" key="1">
    <citation type="journal article" date="2010" name="Proc. Natl. Acad. Sci. U.S.A.">
        <title>A Nitrospira metagenome illuminates the physiology and evolution of globally important nitrite-oxidizing bacteria.</title>
        <authorList>
            <person name="Lucker S."/>
            <person name="Wagner M."/>
            <person name="Maixner F."/>
            <person name="Pelletier E."/>
            <person name="Koch H."/>
            <person name="Vacherie B."/>
            <person name="Rattei T."/>
            <person name="Sinninghe Damste J."/>
            <person name="Spieck E."/>
            <person name="Le Paslier D."/>
            <person name="Daims H."/>
        </authorList>
    </citation>
    <scope>NUCLEOTIDE SEQUENCE [LARGE SCALE GENOMIC DNA]</scope>
</reference>
<proteinExistence type="inferred from homology"/>
<keyword evidence="14" id="KW-1185">Reference proteome</keyword>
<comment type="similarity">
    <text evidence="1">Belongs to the helicase family. UvrD subfamily.</text>
</comment>
<evidence type="ECO:0000256" key="8">
    <source>
        <dbReference type="ARBA" id="ARBA00034808"/>
    </source>
</evidence>
<evidence type="ECO:0000256" key="6">
    <source>
        <dbReference type="ARBA" id="ARBA00023235"/>
    </source>
</evidence>
<dbReference type="InterPro" id="IPR013986">
    <property type="entry name" value="DExx_box_DNA_helicase_dom_sf"/>
</dbReference>
<feature type="domain" description="UvrD-like helicase ATP-binding" evidence="11">
    <location>
        <begin position="70"/>
        <end position="354"/>
    </location>
</feature>
<sequence length="717" mass="80953">MLISMHARGAGDSRFCRCKVFGGMLYSATAPVTCLTAWSDANMDREIKPYILKRTPDQDQVRKFSLDYAKELNAQQYAAVTAADGPALVIAGAGSGKTRTLVHRVAYLIDSGVDPSQILLLTFTRKSSEEMLERVGALIGSRSQRVCGGTFHSVANMLLRRHGRVLGIEPGFTIMDRGDAEDLIALLRAQLGLNEKDKRFPRKGTIAEIYSKCENTLRGLEEIVLDEFSHFADHLEALGKLQRAYQAAKRQRQLLDYDDLLVLLRDLLTKDEPKRRAISQQFRYILVDEYQDTNRLQAELIRKLAATHDNVMVVGDDSQSIYAFRGATFRNIMEFPSWFPGAKIYKLEENYRSTQPILSLANEIIQEAPEKYTKHLFTRKLDGPLPALVEAAGENAQSRFVAQKILELREEGVPLSEIAVLFRSSFHSFDLEIELSRCGLPFVKRGGIKFIEAAHVKDLLAHLRVVVNPQDAVSWHRVLMLVEGVGPKKAQDLVAAMVRVNDPYQVLRDSSGRSGKGLKQLGVVLENLSKSDDLSPTEQVNRVYEYYLPILKDHHDDYPKRIRDLDHLHTIAESYPGLTEFLADLALAPPDGSAVGVEPSGRDDEQVVLSTIHSAKGLEWQCVFLLWVVDGKFPSVFSFNTDEELEEERRLLYVAVTRAKRYLFLTYPINVYDRSSGMLLSKPSRFLDHVSPRLFETLALVEEGHGHEWGHEHDRYV</sequence>
<evidence type="ECO:0000259" key="12">
    <source>
        <dbReference type="PROSITE" id="PS51217"/>
    </source>
</evidence>
<dbReference type="eggNOG" id="COG0210">
    <property type="taxonomic scope" value="Bacteria"/>
</dbReference>
<protein>
    <recommendedName>
        <fullName evidence="8">DNA 3'-5' helicase</fullName>
        <ecNumber evidence="8">5.6.2.4</ecNumber>
    </recommendedName>
</protein>
<evidence type="ECO:0000259" key="11">
    <source>
        <dbReference type="PROSITE" id="PS51198"/>
    </source>
</evidence>
<dbReference type="Pfam" id="PF00580">
    <property type="entry name" value="UvrD-helicase"/>
    <property type="match status" value="1"/>
</dbReference>
<evidence type="ECO:0000256" key="2">
    <source>
        <dbReference type="ARBA" id="ARBA00022741"/>
    </source>
</evidence>
<evidence type="ECO:0000313" key="13">
    <source>
        <dbReference type="EMBL" id="CBK41044.1"/>
    </source>
</evidence>
<dbReference type="Pfam" id="PF13361">
    <property type="entry name" value="UvrD_C"/>
    <property type="match status" value="1"/>
</dbReference>
<dbReference type="GO" id="GO:0043138">
    <property type="term" value="F:3'-5' DNA helicase activity"/>
    <property type="evidence" value="ECO:0007669"/>
    <property type="project" value="UniProtKB-EC"/>
</dbReference>
<dbReference type="Proteomes" id="UP000001660">
    <property type="component" value="Chromosome"/>
</dbReference>
<comment type="catalytic activity">
    <reaction evidence="9">
        <text>ATP + H2O = ADP + phosphate + H(+)</text>
        <dbReference type="Rhea" id="RHEA:13065"/>
        <dbReference type="ChEBI" id="CHEBI:15377"/>
        <dbReference type="ChEBI" id="CHEBI:15378"/>
        <dbReference type="ChEBI" id="CHEBI:30616"/>
        <dbReference type="ChEBI" id="CHEBI:43474"/>
        <dbReference type="ChEBI" id="CHEBI:456216"/>
        <dbReference type="EC" id="5.6.2.4"/>
    </reaction>
</comment>
<dbReference type="AlphaFoldDB" id="D8PCT5"/>
<evidence type="ECO:0000256" key="9">
    <source>
        <dbReference type="ARBA" id="ARBA00048988"/>
    </source>
</evidence>
<feature type="domain" description="UvrD-like helicase C-terminal" evidence="12">
    <location>
        <begin position="355"/>
        <end position="617"/>
    </location>
</feature>
<dbReference type="GO" id="GO:0005524">
    <property type="term" value="F:ATP binding"/>
    <property type="evidence" value="ECO:0007669"/>
    <property type="project" value="UniProtKB-UniRule"/>
</dbReference>
<dbReference type="HOGENOM" id="CLU_004585_5_10_0"/>
<keyword evidence="5 10" id="KW-0067">ATP-binding</keyword>
<dbReference type="InterPro" id="IPR000212">
    <property type="entry name" value="DNA_helicase_UvrD/REP"/>
</dbReference>
<evidence type="ECO:0000256" key="4">
    <source>
        <dbReference type="ARBA" id="ARBA00022806"/>
    </source>
</evidence>